<proteinExistence type="predicted"/>
<protein>
    <submittedName>
        <fullName evidence="2">Uncharacterized protein</fullName>
    </submittedName>
</protein>
<comment type="caution">
    <text evidence="2">The sequence shown here is derived from an EMBL/GenBank/DDBJ whole genome shotgun (WGS) entry which is preliminary data.</text>
</comment>
<evidence type="ECO:0000313" key="3">
    <source>
        <dbReference type="Proteomes" id="UP000782241"/>
    </source>
</evidence>
<name>A0A9P7KT25_9HYPO</name>
<feature type="compositionally biased region" description="Basic and acidic residues" evidence="1">
    <location>
        <begin position="285"/>
        <end position="295"/>
    </location>
</feature>
<dbReference type="GO" id="GO:0043743">
    <property type="term" value="F:LPPG:FO 2-phospho-L-lactate transferase activity"/>
    <property type="evidence" value="ECO:0007669"/>
    <property type="project" value="InterPro"/>
</dbReference>
<dbReference type="AlphaFoldDB" id="A0A9P7KT25"/>
<dbReference type="CDD" id="cd07187">
    <property type="entry name" value="YvcK_like"/>
    <property type="match status" value="1"/>
</dbReference>
<sequence>MAANSLGLQLPSSSGSTTPRRPITPGPSSLSVPPTTGIVVFSGGSAANNLVDVFESVREANQCTLSYVIPISDNGGSSSEIIRVFGGPGLFVSSPGFHTWQRLNQDQGIGDVRSRLVRLISNDGSPETVAIKHFFNHRLPKAYAEARSEWFEIVEATHPLWNDISSPKRELIRSYLNSFNLEVVKRMKPSSRFDYSGASIGNLFLTGARLFTGSFEAAIYLLSSICSVPDRIAVLPALNTNFASHIAAGLEDGTIITGQNDISHPSAPTAAVPGASAGVHSPTVSRHEPWDHDHHHVEDANLPGTLPALRRPAIAFSKDQEEDLPARISRLWYINPYGEEIKMPANPRVLDALRSVHSIVYSIGSLFTSLIPSLVLRGVGDAIASPQVRNKILILNGTTDRETGPSTAPFTGLDFVGAIANALAYSRGLPNPTEEEYCHYVTHVIYIEGPTSPKVDKPQFGMLGIDATRLYGPKDENGRGGRYDAKALTQALETIIGRKDARSDRSRRNTLVG</sequence>
<accession>A0A9P7KT25</accession>
<feature type="region of interest" description="Disordered" evidence="1">
    <location>
        <begin position="260"/>
        <end position="295"/>
    </location>
</feature>
<evidence type="ECO:0000313" key="2">
    <source>
        <dbReference type="EMBL" id="KAG5661468.1"/>
    </source>
</evidence>
<keyword evidence="3" id="KW-1185">Reference proteome</keyword>
<dbReference type="InterPro" id="IPR038136">
    <property type="entry name" value="CofD-like_dom_sf"/>
</dbReference>
<dbReference type="EMBL" id="JAGPUO010000007">
    <property type="protein sequence ID" value="KAG5661468.1"/>
    <property type="molecule type" value="Genomic_DNA"/>
</dbReference>
<evidence type="ECO:0000256" key="1">
    <source>
        <dbReference type="SAM" id="MobiDB-lite"/>
    </source>
</evidence>
<dbReference type="Proteomes" id="UP000782241">
    <property type="component" value="Unassembled WGS sequence"/>
</dbReference>
<dbReference type="Pfam" id="PF01933">
    <property type="entry name" value="CofD"/>
    <property type="match status" value="1"/>
</dbReference>
<organism evidence="2 3">
    <name type="scientific">Fusarium avenaceum</name>
    <dbReference type="NCBI Taxonomy" id="40199"/>
    <lineage>
        <taxon>Eukaryota</taxon>
        <taxon>Fungi</taxon>
        <taxon>Dikarya</taxon>
        <taxon>Ascomycota</taxon>
        <taxon>Pezizomycotina</taxon>
        <taxon>Sordariomycetes</taxon>
        <taxon>Hypocreomycetidae</taxon>
        <taxon>Hypocreales</taxon>
        <taxon>Nectriaceae</taxon>
        <taxon>Fusarium</taxon>
        <taxon>Fusarium tricinctum species complex</taxon>
    </lineage>
</organism>
<dbReference type="Gene3D" id="3.40.50.10680">
    <property type="entry name" value="CofD-like domains"/>
    <property type="match status" value="1"/>
</dbReference>
<gene>
    <name evidence="2" type="ORF">KAF25_005590</name>
</gene>
<feature type="compositionally biased region" description="Low complexity" evidence="1">
    <location>
        <begin position="1"/>
        <end position="29"/>
    </location>
</feature>
<feature type="region of interest" description="Disordered" evidence="1">
    <location>
        <begin position="1"/>
        <end position="31"/>
    </location>
</feature>
<reference evidence="2" key="1">
    <citation type="submission" date="2021-04" db="EMBL/GenBank/DDBJ databases">
        <title>Draft genome of Fusarium avenaceum strain F156N33, isolated from an atmospheric sample in Virginia.</title>
        <authorList>
            <person name="Yang S."/>
            <person name="Vinatzer B.A."/>
            <person name="Coleman J."/>
        </authorList>
    </citation>
    <scope>NUCLEOTIDE SEQUENCE</scope>
    <source>
        <strain evidence="2">F156N33</strain>
    </source>
</reference>
<dbReference type="PANTHER" id="PTHR31240:SF0">
    <property type="entry name" value="MATERNAL EFFECT EMBRYO ARREST 18"/>
    <property type="match status" value="1"/>
</dbReference>
<dbReference type="SUPFAM" id="SSF142338">
    <property type="entry name" value="CofD-like"/>
    <property type="match status" value="1"/>
</dbReference>
<dbReference type="PANTHER" id="PTHR31240">
    <property type="entry name" value="MATERNAL EFFECT EMBRYO ARREST 18"/>
    <property type="match status" value="1"/>
</dbReference>
<dbReference type="InterPro" id="IPR002882">
    <property type="entry name" value="CofD"/>
</dbReference>